<evidence type="ECO:0000256" key="4">
    <source>
        <dbReference type="ARBA" id="ARBA00022737"/>
    </source>
</evidence>
<evidence type="ECO:0000256" key="5">
    <source>
        <dbReference type="ARBA" id="ARBA00022753"/>
    </source>
</evidence>
<evidence type="ECO:0000256" key="9">
    <source>
        <dbReference type="PROSITE-ProRule" id="PRU00221"/>
    </source>
</evidence>
<gene>
    <name evidence="11" type="ORF">OTU49_001720</name>
</gene>
<dbReference type="PROSITE" id="PS50082">
    <property type="entry name" value="WD_REPEATS_2"/>
    <property type="match status" value="4"/>
</dbReference>
<feature type="domain" description="FYVE-type" evidence="10">
    <location>
        <begin position="297"/>
        <end position="368"/>
    </location>
</feature>
<dbReference type="InterPro" id="IPR019775">
    <property type="entry name" value="WD40_repeat_CS"/>
</dbReference>
<dbReference type="InterPro" id="IPR001680">
    <property type="entry name" value="WD40_rpt"/>
</dbReference>
<dbReference type="GO" id="GO:0005769">
    <property type="term" value="C:early endosome"/>
    <property type="evidence" value="ECO:0007669"/>
    <property type="project" value="UniProtKB-SubCell"/>
</dbReference>
<keyword evidence="12" id="KW-1185">Reference proteome</keyword>
<evidence type="ECO:0000256" key="7">
    <source>
        <dbReference type="ARBA" id="ARBA00022833"/>
    </source>
</evidence>
<comment type="subcellular location">
    <subcellularLocation>
        <location evidence="1">Early endosome</location>
    </subcellularLocation>
</comment>
<dbReference type="SUPFAM" id="SSF50978">
    <property type="entry name" value="WD40 repeat-like"/>
    <property type="match status" value="1"/>
</dbReference>
<proteinExistence type="predicted"/>
<dbReference type="SMART" id="SM00064">
    <property type="entry name" value="FYVE"/>
    <property type="match status" value="1"/>
</dbReference>
<dbReference type="InterPro" id="IPR013083">
    <property type="entry name" value="Znf_RING/FYVE/PHD"/>
</dbReference>
<accession>A0AAW0XT81</accession>
<dbReference type="Pfam" id="PF01363">
    <property type="entry name" value="FYVE"/>
    <property type="match status" value="1"/>
</dbReference>
<dbReference type="SMART" id="SM00320">
    <property type="entry name" value="WD40"/>
    <property type="match status" value="6"/>
</dbReference>
<dbReference type="PROSITE" id="PS50178">
    <property type="entry name" value="ZF_FYVE"/>
    <property type="match status" value="1"/>
</dbReference>
<dbReference type="PROSITE" id="PS00678">
    <property type="entry name" value="WD_REPEATS_1"/>
    <property type="match status" value="3"/>
</dbReference>
<comment type="caution">
    <text evidence="11">The sequence shown here is derived from an EMBL/GenBank/DDBJ whole genome shotgun (WGS) entry which is preliminary data.</text>
</comment>
<keyword evidence="7" id="KW-0862">Zinc</keyword>
<dbReference type="Gene3D" id="2.130.10.10">
    <property type="entry name" value="YVTN repeat-like/Quinoprotein amine dehydrogenase"/>
    <property type="match status" value="2"/>
</dbReference>
<evidence type="ECO:0000313" key="11">
    <source>
        <dbReference type="EMBL" id="KAK8742894.1"/>
    </source>
</evidence>
<dbReference type="InterPro" id="IPR000306">
    <property type="entry name" value="Znf_FYVE"/>
</dbReference>
<feature type="repeat" description="WD" evidence="9">
    <location>
        <begin position="254"/>
        <end position="295"/>
    </location>
</feature>
<dbReference type="Pfam" id="PF00400">
    <property type="entry name" value="WD40"/>
    <property type="match status" value="4"/>
</dbReference>
<feature type="repeat" description="WD" evidence="9">
    <location>
        <begin position="211"/>
        <end position="244"/>
    </location>
</feature>
<evidence type="ECO:0000256" key="8">
    <source>
        <dbReference type="PROSITE-ProRule" id="PRU00091"/>
    </source>
</evidence>
<dbReference type="PRINTS" id="PR00320">
    <property type="entry name" value="GPROTEINBRPT"/>
</dbReference>
<feature type="repeat" description="WD" evidence="9">
    <location>
        <begin position="378"/>
        <end position="416"/>
    </location>
</feature>
<dbReference type="PANTHER" id="PTHR46189:SF1">
    <property type="entry name" value="LD41958P"/>
    <property type="match status" value="1"/>
</dbReference>
<dbReference type="EMBL" id="JARKIK010000027">
    <property type="protein sequence ID" value="KAK8742894.1"/>
    <property type="molecule type" value="Genomic_DNA"/>
</dbReference>
<evidence type="ECO:0000313" key="12">
    <source>
        <dbReference type="Proteomes" id="UP001445076"/>
    </source>
</evidence>
<reference evidence="11 12" key="1">
    <citation type="journal article" date="2024" name="BMC Genomics">
        <title>Genome assembly of redclaw crayfish (Cherax quadricarinatus) provides insights into its immune adaptation and hypoxia tolerance.</title>
        <authorList>
            <person name="Liu Z."/>
            <person name="Zheng J."/>
            <person name="Li H."/>
            <person name="Fang K."/>
            <person name="Wang S."/>
            <person name="He J."/>
            <person name="Zhou D."/>
            <person name="Weng S."/>
            <person name="Chi M."/>
            <person name="Gu Z."/>
            <person name="He J."/>
            <person name="Li F."/>
            <person name="Wang M."/>
        </authorList>
    </citation>
    <scope>NUCLEOTIDE SEQUENCE [LARGE SCALE GENOMIC DNA]</scope>
    <source>
        <strain evidence="11">ZL_2023a</strain>
    </source>
</reference>
<dbReference type="InterPro" id="IPR015943">
    <property type="entry name" value="WD40/YVTN_repeat-like_dom_sf"/>
</dbReference>
<dbReference type="SUPFAM" id="SSF57903">
    <property type="entry name" value="FYVE/PHD zinc finger"/>
    <property type="match status" value="1"/>
</dbReference>
<dbReference type="InterPro" id="IPR036322">
    <property type="entry name" value="WD40_repeat_dom_sf"/>
</dbReference>
<dbReference type="PROSITE" id="PS50294">
    <property type="entry name" value="WD_REPEATS_REGION"/>
    <property type="match status" value="3"/>
</dbReference>
<dbReference type="CDD" id="cd15718">
    <property type="entry name" value="FYVE_WDFY1_like"/>
    <property type="match status" value="1"/>
</dbReference>
<evidence type="ECO:0000256" key="3">
    <source>
        <dbReference type="ARBA" id="ARBA00022723"/>
    </source>
</evidence>
<feature type="repeat" description="WD" evidence="9">
    <location>
        <begin position="36"/>
        <end position="68"/>
    </location>
</feature>
<dbReference type="Gene3D" id="3.30.40.10">
    <property type="entry name" value="Zinc/RING finger domain, C3HC4 (zinc finger)"/>
    <property type="match status" value="1"/>
</dbReference>
<keyword evidence="3" id="KW-0479">Metal-binding</keyword>
<protein>
    <recommendedName>
        <fullName evidence="10">FYVE-type domain-containing protein</fullName>
    </recommendedName>
</protein>
<dbReference type="FunFam" id="3.30.40.10:FF:000105">
    <property type="entry name" value="WD repeat and FYVE domain-containing protein 2"/>
    <property type="match status" value="1"/>
</dbReference>
<keyword evidence="4" id="KW-0677">Repeat</keyword>
<evidence type="ECO:0000256" key="1">
    <source>
        <dbReference type="ARBA" id="ARBA00004412"/>
    </source>
</evidence>
<name>A0AAW0XT81_CHEQU</name>
<dbReference type="InterPro" id="IPR042234">
    <property type="entry name" value="WDFY1/WDFY2"/>
</dbReference>
<keyword evidence="5" id="KW-0967">Endosome</keyword>
<dbReference type="Proteomes" id="UP001445076">
    <property type="component" value="Unassembled WGS sequence"/>
</dbReference>
<organism evidence="11 12">
    <name type="scientific">Cherax quadricarinatus</name>
    <name type="common">Australian red claw crayfish</name>
    <dbReference type="NCBI Taxonomy" id="27406"/>
    <lineage>
        <taxon>Eukaryota</taxon>
        <taxon>Metazoa</taxon>
        <taxon>Ecdysozoa</taxon>
        <taxon>Arthropoda</taxon>
        <taxon>Crustacea</taxon>
        <taxon>Multicrustacea</taxon>
        <taxon>Malacostraca</taxon>
        <taxon>Eumalacostraca</taxon>
        <taxon>Eucarida</taxon>
        <taxon>Decapoda</taxon>
        <taxon>Pleocyemata</taxon>
        <taxon>Astacidea</taxon>
        <taxon>Parastacoidea</taxon>
        <taxon>Parastacidae</taxon>
        <taxon>Cherax</taxon>
    </lineage>
</organism>
<evidence type="ECO:0000259" key="10">
    <source>
        <dbReference type="PROSITE" id="PS50178"/>
    </source>
</evidence>
<keyword evidence="6 8" id="KW-0863">Zinc-finger</keyword>
<evidence type="ECO:0000256" key="2">
    <source>
        <dbReference type="ARBA" id="ARBA00022574"/>
    </source>
</evidence>
<dbReference type="InterPro" id="IPR011011">
    <property type="entry name" value="Znf_FYVE_PHD"/>
</dbReference>
<dbReference type="InterPro" id="IPR017455">
    <property type="entry name" value="Znf_FYVE-rel"/>
</dbReference>
<evidence type="ECO:0000256" key="6">
    <source>
        <dbReference type="ARBA" id="ARBA00022771"/>
    </source>
</evidence>
<keyword evidence="2 9" id="KW-0853">WD repeat</keyword>
<dbReference type="InterPro" id="IPR020472">
    <property type="entry name" value="WD40_PAC1"/>
</dbReference>
<dbReference type="GO" id="GO:0008270">
    <property type="term" value="F:zinc ion binding"/>
    <property type="evidence" value="ECO:0007669"/>
    <property type="project" value="UniProtKB-KW"/>
</dbReference>
<sequence>MIQQRRREMAAEIKPIRSSHPTKPISTDRPVLVSKIEGSGDDVNAAVLLNGGTAVISVSDDKSVRIWQRRDSGQYWPSVCHFLTYIPSCLHYKPDTKRLFLGLDNGTVIEFTVAQDYNSINQVREYLSHQSRVTDVIFCPASEWVLSAARDKFFVYHCTESGRRLGGHQCSGWCTALQYDAKSKHTFVGDYSGQITMLKLEETGPQVITVLKGHNGSIRSLAWDIDRQLLFSGSFDQSVIVWDIGGGKGTAFELQGHTSKVSALVYGSRSHQLISGGEDATIVFWDMKASRQETPEWLQADSCQYCERPFFWNIRAMMDQKQIGLRQHHCRKCGKAVCDSCSSKRSCIPIMGFEFDVRVCDTCHSTISDQDRSSLAKFHEVKHSIVSMDLDEEAGILLTVGQDRVMKIWEVSSLLN</sequence>
<dbReference type="AlphaFoldDB" id="A0AAW0XT81"/>
<dbReference type="PANTHER" id="PTHR46189">
    <property type="entry name" value="LD41958P"/>
    <property type="match status" value="1"/>
</dbReference>